<evidence type="ECO:0000256" key="6">
    <source>
        <dbReference type="ARBA" id="ARBA00022723"/>
    </source>
</evidence>
<dbReference type="InterPro" id="IPR002156">
    <property type="entry name" value="RNaseH_domain"/>
</dbReference>
<evidence type="ECO:0000256" key="4">
    <source>
        <dbReference type="ARBA" id="ARBA00012180"/>
    </source>
</evidence>
<evidence type="ECO:0000256" key="3">
    <source>
        <dbReference type="ARBA" id="ARBA00005300"/>
    </source>
</evidence>
<comment type="catalytic activity">
    <reaction evidence="1">
        <text>Endonucleolytic cleavage to 5'-phosphomonoester.</text>
        <dbReference type="EC" id="3.1.26.4"/>
    </reaction>
</comment>
<dbReference type="InterPro" id="IPR009027">
    <property type="entry name" value="Ribosomal_bL9/RNase_H1_N"/>
</dbReference>
<dbReference type="GO" id="GO:0043137">
    <property type="term" value="P:DNA replication, removal of RNA primer"/>
    <property type="evidence" value="ECO:0007669"/>
    <property type="project" value="TreeGrafter"/>
</dbReference>
<dbReference type="Gene3D" id="3.40.970.10">
    <property type="entry name" value="Ribonuclease H1, N-terminal domain"/>
    <property type="match status" value="1"/>
</dbReference>
<dbReference type="Proteomes" id="UP001177023">
    <property type="component" value="Unassembled WGS sequence"/>
</dbReference>
<comment type="caution">
    <text evidence="11">The sequence shown here is derived from an EMBL/GenBank/DDBJ whole genome shotgun (WGS) entry which is preliminary data.</text>
</comment>
<reference evidence="11" key="1">
    <citation type="submission" date="2023-06" db="EMBL/GenBank/DDBJ databases">
        <authorList>
            <person name="Delattre M."/>
        </authorList>
    </citation>
    <scope>NUCLEOTIDE SEQUENCE</scope>
    <source>
        <strain evidence="11">AF72</strain>
    </source>
</reference>
<evidence type="ECO:0000256" key="8">
    <source>
        <dbReference type="ARBA" id="ARBA00022801"/>
    </source>
</evidence>
<dbReference type="GO" id="GO:0004523">
    <property type="term" value="F:RNA-DNA hybrid ribonuclease activity"/>
    <property type="evidence" value="ECO:0007669"/>
    <property type="project" value="UniProtKB-EC"/>
</dbReference>
<evidence type="ECO:0000256" key="5">
    <source>
        <dbReference type="ARBA" id="ARBA00022722"/>
    </source>
</evidence>
<dbReference type="FunFam" id="3.40.970.10:FF:000001">
    <property type="entry name" value="Ribonuclease H1"/>
    <property type="match status" value="1"/>
</dbReference>
<dbReference type="PANTHER" id="PTHR10642:SF26">
    <property type="entry name" value="RIBONUCLEASE H1"/>
    <property type="match status" value="1"/>
</dbReference>
<organism evidence="11 12">
    <name type="scientific">Mesorhabditis spiculigera</name>
    <dbReference type="NCBI Taxonomy" id="96644"/>
    <lineage>
        <taxon>Eukaryota</taxon>
        <taxon>Metazoa</taxon>
        <taxon>Ecdysozoa</taxon>
        <taxon>Nematoda</taxon>
        <taxon>Chromadorea</taxon>
        <taxon>Rhabditida</taxon>
        <taxon>Rhabditina</taxon>
        <taxon>Rhabditomorpha</taxon>
        <taxon>Rhabditoidea</taxon>
        <taxon>Rhabditidae</taxon>
        <taxon>Mesorhabditinae</taxon>
        <taxon>Mesorhabditis</taxon>
    </lineage>
</organism>
<dbReference type="EMBL" id="CATQJA010002709">
    <property type="protein sequence ID" value="CAJ0586927.1"/>
    <property type="molecule type" value="Genomic_DNA"/>
</dbReference>
<dbReference type="Pfam" id="PF01693">
    <property type="entry name" value="Cauli_VI"/>
    <property type="match status" value="1"/>
</dbReference>
<dbReference type="InterPro" id="IPR011320">
    <property type="entry name" value="RNase_H1_N"/>
</dbReference>
<dbReference type="Pfam" id="PF00075">
    <property type="entry name" value="RNase_H"/>
    <property type="match status" value="1"/>
</dbReference>
<dbReference type="SUPFAM" id="SSF55658">
    <property type="entry name" value="L9 N-domain-like"/>
    <property type="match status" value="1"/>
</dbReference>
<dbReference type="SUPFAM" id="SSF53098">
    <property type="entry name" value="Ribonuclease H-like"/>
    <property type="match status" value="1"/>
</dbReference>
<dbReference type="EC" id="3.1.26.4" evidence="4"/>
<comment type="similarity">
    <text evidence="3">Belongs to the RNase H family.</text>
</comment>
<dbReference type="AlphaFoldDB" id="A0AA36GIL6"/>
<gene>
    <name evidence="11" type="ORF">MSPICULIGERA_LOCUS24908</name>
</gene>
<evidence type="ECO:0000313" key="11">
    <source>
        <dbReference type="EMBL" id="CAJ0586927.1"/>
    </source>
</evidence>
<accession>A0AA36GIL6</accession>
<dbReference type="InterPro" id="IPR037056">
    <property type="entry name" value="RNase_H1_N_sf"/>
</dbReference>
<dbReference type="InterPro" id="IPR036397">
    <property type="entry name" value="RNaseH_sf"/>
</dbReference>
<evidence type="ECO:0000259" key="10">
    <source>
        <dbReference type="PROSITE" id="PS50879"/>
    </source>
</evidence>
<evidence type="ECO:0000256" key="7">
    <source>
        <dbReference type="ARBA" id="ARBA00022759"/>
    </source>
</evidence>
<keyword evidence="9" id="KW-0460">Magnesium</keyword>
<dbReference type="GO" id="GO:0003676">
    <property type="term" value="F:nucleic acid binding"/>
    <property type="evidence" value="ECO:0007669"/>
    <property type="project" value="InterPro"/>
</dbReference>
<dbReference type="Gene3D" id="3.30.420.10">
    <property type="entry name" value="Ribonuclease H-like superfamily/Ribonuclease H"/>
    <property type="match status" value="1"/>
</dbReference>
<dbReference type="InterPro" id="IPR017067">
    <property type="entry name" value="RNase_H1_euk"/>
</dbReference>
<dbReference type="PIRSF" id="PIRSF036852">
    <property type="entry name" value="Ribonuclease_H1_euk"/>
    <property type="match status" value="1"/>
</dbReference>
<evidence type="ECO:0000256" key="1">
    <source>
        <dbReference type="ARBA" id="ARBA00000077"/>
    </source>
</evidence>
<keyword evidence="7" id="KW-0255">Endonuclease</keyword>
<comment type="cofactor">
    <cofactor evidence="2">
        <name>Mg(2+)</name>
        <dbReference type="ChEBI" id="CHEBI:18420"/>
    </cofactor>
</comment>
<evidence type="ECO:0000256" key="2">
    <source>
        <dbReference type="ARBA" id="ARBA00001946"/>
    </source>
</evidence>
<dbReference type="GO" id="GO:0000287">
    <property type="term" value="F:magnesium ion binding"/>
    <property type="evidence" value="ECO:0007669"/>
    <property type="project" value="InterPro"/>
</dbReference>
<evidence type="ECO:0000256" key="9">
    <source>
        <dbReference type="ARBA" id="ARBA00022842"/>
    </source>
</evidence>
<keyword evidence="6" id="KW-0479">Metal-binding</keyword>
<protein>
    <recommendedName>
        <fullName evidence="4">ribonuclease H</fullName>
        <ecNumber evidence="4">3.1.26.4</ecNumber>
    </recommendedName>
</protein>
<dbReference type="InterPro" id="IPR012337">
    <property type="entry name" value="RNaseH-like_sf"/>
</dbReference>
<dbReference type="CDD" id="cd09280">
    <property type="entry name" value="RNase_HI_eukaryote_like"/>
    <property type="match status" value="1"/>
</dbReference>
<feature type="domain" description="RNase H type-1" evidence="10">
    <location>
        <begin position="129"/>
        <end position="275"/>
    </location>
</feature>
<keyword evidence="5" id="KW-0540">Nuclease</keyword>
<dbReference type="PROSITE" id="PS50879">
    <property type="entry name" value="RNASE_H_1"/>
    <property type="match status" value="1"/>
</dbReference>
<proteinExistence type="inferred from homology"/>
<name>A0AA36GIL6_9BILA</name>
<feature type="non-terminal residue" evidence="11">
    <location>
        <position position="277"/>
    </location>
</feature>
<evidence type="ECO:0000313" key="12">
    <source>
        <dbReference type="Proteomes" id="UP001177023"/>
    </source>
</evidence>
<sequence length="277" mass="30199">MAPRRAFYAVARGHKPGVYPTWPLCQAQVNGYANARYKKFDTEHEANAFVRGNESGDFGGLAEMLRDGLRLLMQRAKAGRTVTSHAAIATASTSAAAKKSTGRTQLIPLPTRRVTEEESLGDDGYYRNAEGYVVAYTDGACSSNGRLGAKAGWGVYWADDHPNNSNGPVHGEQTNNRGELIAAIRAVDTAIERGVKKLCIKTDSQLMINSMNDWMRKWKRNGWKTGANTSVKNKDLLVELDEKMQAVDVKFVKVAAHCGIHGNEMADRLAVNAAANA</sequence>
<dbReference type="InterPro" id="IPR050092">
    <property type="entry name" value="RNase_H"/>
</dbReference>
<keyword evidence="12" id="KW-1185">Reference proteome</keyword>
<keyword evidence="8" id="KW-0378">Hydrolase</keyword>
<dbReference type="PANTHER" id="PTHR10642">
    <property type="entry name" value="RIBONUCLEASE H1"/>
    <property type="match status" value="1"/>
</dbReference>